<dbReference type="PANTHER" id="PTHR30466">
    <property type="entry name" value="FLAVIN REDUCTASE"/>
    <property type="match status" value="1"/>
</dbReference>
<evidence type="ECO:0000313" key="4">
    <source>
        <dbReference type="EMBL" id="SHH64371.1"/>
    </source>
</evidence>
<reference evidence="4 5" key="1">
    <citation type="submission" date="2016-11" db="EMBL/GenBank/DDBJ databases">
        <authorList>
            <person name="Jaros S."/>
            <person name="Januszkiewicz K."/>
            <person name="Wedrychowicz H."/>
        </authorList>
    </citation>
    <scope>NUCLEOTIDE SEQUENCE [LARGE SCALE GENOMIC DNA]</scope>
    <source>
        <strain evidence="4 5">DSM 45627</strain>
    </source>
</reference>
<name>A0A1M5UN84_9ACTN</name>
<dbReference type="AlphaFoldDB" id="A0A1M5UN84"/>
<dbReference type="PANTHER" id="PTHR30466:SF11">
    <property type="entry name" value="FLAVIN-DEPENDENT MONOOXYGENASE, REDUCTASE SUBUNIT HSAB"/>
    <property type="match status" value="1"/>
</dbReference>
<dbReference type="GO" id="GO:0010181">
    <property type="term" value="F:FMN binding"/>
    <property type="evidence" value="ECO:0007669"/>
    <property type="project" value="InterPro"/>
</dbReference>
<dbReference type="EMBL" id="FQVU01000009">
    <property type="protein sequence ID" value="SHH64371.1"/>
    <property type="molecule type" value="Genomic_DNA"/>
</dbReference>
<proteinExistence type="inferred from homology"/>
<keyword evidence="5" id="KW-1185">Reference proteome</keyword>
<protein>
    <submittedName>
        <fullName evidence="4">NADH-FMN oxidoreductase RutF, flavin reductase (DIM6/NTAB) family</fullName>
    </submittedName>
</protein>
<evidence type="ECO:0000256" key="1">
    <source>
        <dbReference type="ARBA" id="ARBA00008898"/>
    </source>
</evidence>
<evidence type="ECO:0000259" key="3">
    <source>
        <dbReference type="SMART" id="SM00903"/>
    </source>
</evidence>
<evidence type="ECO:0000313" key="5">
    <source>
        <dbReference type="Proteomes" id="UP000186132"/>
    </source>
</evidence>
<dbReference type="InterPro" id="IPR050268">
    <property type="entry name" value="NADH-dep_flavin_reductase"/>
</dbReference>
<organism evidence="4 5">
    <name type="scientific">Jatrophihabitans endophyticus</name>
    <dbReference type="NCBI Taxonomy" id="1206085"/>
    <lineage>
        <taxon>Bacteria</taxon>
        <taxon>Bacillati</taxon>
        <taxon>Actinomycetota</taxon>
        <taxon>Actinomycetes</taxon>
        <taxon>Jatrophihabitantales</taxon>
        <taxon>Jatrophihabitantaceae</taxon>
        <taxon>Jatrophihabitans</taxon>
    </lineage>
</organism>
<feature type="domain" description="Flavin reductase like" evidence="3">
    <location>
        <begin position="24"/>
        <end position="167"/>
    </location>
</feature>
<dbReference type="SMART" id="SM00903">
    <property type="entry name" value="Flavin_Reduct"/>
    <property type="match status" value="1"/>
</dbReference>
<dbReference type="Gene3D" id="2.30.110.10">
    <property type="entry name" value="Electron Transport, Fmn-binding Protein, Chain A"/>
    <property type="match status" value="1"/>
</dbReference>
<dbReference type="Proteomes" id="UP000186132">
    <property type="component" value="Unassembled WGS sequence"/>
</dbReference>
<dbReference type="RefSeq" id="WP_234971543.1">
    <property type="nucleotide sequence ID" value="NZ_FQVU01000009.1"/>
</dbReference>
<dbReference type="GO" id="GO:0042602">
    <property type="term" value="F:riboflavin reductase (NADPH) activity"/>
    <property type="evidence" value="ECO:0007669"/>
    <property type="project" value="TreeGrafter"/>
</dbReference>
<dbReference type="STRING" id="1206085.SAMN05443575_4252"/>
<sequence>MSGDGSDGGIDPARFDAEVLRAAFAAFPSGVTVVAARRAGEPVGMAASSFTSVSLVPPLVSVCFARTSATWPTLRAGERLGVSVLADDQDRLARQFAARGRDRFADVRSTTPASGAVLIDGACLWLECDVHAEFPAGDHVIALLEVHEIESFPQRRPLVFHSSEFRQLVFPPG</sequence>
<accession>A0A1M5UN84</accession>
<dbReference type="InterPro" id="IPR002563">
    <property type="entry name" value="Flavin_Rdtase-like_dom"/>
</dbReference>
<dbReference type="Pfam" id="PF01613">
    <property type="entry name" value="Flavin_Reduct"/>
    <property type="match status" value="1"/>
</dbReference>
<gene>
    <name evidence="4" type="ORF">SAMN05443575_4252</name>
</gene>
<evidence type="ECO:0000256" key="2">
    <source>
        <dbReference type="ARBA" id="ARBA00023002"/>
    </source>
</evidence>
<keyword evidence="2" id="KW-0560">Oxidoreductase</keyword>
<comment type="similarity">
    <text evidence="1">Belongs to the non-flavoprotein flavin reductase family.</text>
</comment>
<dbReference type="SUPFAM" id="SSF50475">
    <property type="entry name" value="FMN-binding split barrel"/>
    <property type="match status" value="1"/>
</dbReference>
<dbReference type="InterPro" id="IPR012349">
    <property type="entry name" value="Split_barrel_FMN-bd"/>
</dbReference>